<evidence type="ECO:0000256" key="8">
    <source>
        <dbReference type="ARBA" id="ARBA00041244"/>
    </source>
</evidence>
<evidence type="ECO:0000256" key="1">
    <source>
        <dbReference type="ARBA" id="ARBA00004245"/>
    </source>
</evidence>
<protein>
    <recommendedName>
        <fullName evidence="8">Arp2/3 complex 41 kDa subunit</fullName>
    </recommendedName>
    <alternativeName>
        <fullName evidence="9">p41-ARC</fullName>
    </alternativeName>
</protein>
<evidence type="ECO:0000256" key="6">
    <source>
        <dbReference type="ARBA" id="ARBA00023203"/>
    </source>
</evidence>
<evidence type="ECO:0000256" key="2">
    <source>
        <dbReference type="ARBA" id="ARBA00006260"/>
    </source>
</evidence>
<keyword evidence="6" id="KW-0009">Actin-binding</keyword>
<evidence type="ECO:0000313" key="10">
    <source>
        <dbReference type="EMBL" id="AGM32570.1"/>
    </source>
</evidence>
<dbReference type="SMART" id="SM00320">
    <property type="entry name" value="WD40"/>
    <property type="match status" value="3"/>
</dbReference>
<dbReference type="Pfam" id="PF00400">
    <property type="entry name" value="WD40"/>
    <property type="match status" value="2"/>
</dbReference>
<dbReference type="PANTHER" id="PTHR10709:SF2">
    <property type="entry name" value="ACTIN-RELATED PROTEIN 2_3 COMPLEX SUBUNIT"/>
    <property type="match status" value="1"/>
</dbReference>
<reference evidence="10" key="1">
    <citation type="submission" date="2013-03" db="EMBL/GenBank/DDBJ databases">
        <title>Immune-Related transcriptome of Coptotermes formosanus Shiraki workers: the defense mechanism.</title>
        <authorList>
            <person name="Hussain A."/>
            <person name="Li Y.F."/>
            <person name="Wen S.Y."/>
        </authorList>
    </citation>
    <scope>NUCLEOTIDE SEQUENCE</scope>
</reference>
<keyword evidence="5" id="KW-0677">Repeat</keyword>
<dbReference type="PANTHER" id="PTHR10709">
    <property type="entry name" value="ACTIN-RELATED PROTEIN 2/3 COMPLEX SUBUNIT 1"/>
    <property type="match status" value="1"/>
</dbReference>
<dbReference type="InterPro" id="IPR015943">
    <property type="entry name" value="WD40/YVTN_repeat-like_dom_sf"/>
</dbReference>
<dbReference type="GO" id="GO:0034314">
    <property type="term" value="P:Arp2/3 complex-mediated actin nucleation"/>
    <property type="evidence" value="ECO:0007669"/>
    <property type="project" value="InterPro"/>
</dbReference>
<organism evidence="10">
    <name type="scientific">Coptotermes formosanus</name>
    <name type="common">Formosan subterranean termite</name>
    <dbReference type="NCBI Taxonomy" id="36987"/>
    <lineage>
        <taxon>Eukaryota</taxon>
        <taxon>Metazoa</taxon>
        <taxon>Ecdysozoa</taxon>
        <taxon>Arthropoda</taxon>
        <taxon>Hexapoda</taxon>
        <taxon>Insecta</taxon>
        <taxon>Pterygota</taxon>
        <taxon>Neoptera</taxon>
        <taxon>Polyneoptera</taxon>
        <taxon>Dictyoptera</taxon>
        <taxon>Blattodea</taxon>
        <taxon>Blattoidea</taxon>
        <taxon>Termitoidae</taxon>
        <taxon>Rhinotermitidae</taxon>
        <taxon>Coptotermes</taxon>
    </lineage>
</organism>
<dbReference type="GO" id="GO:0005885">
    <property type="term" value="C:Arp2/3 protein complex"/>
    <property type="evidence" value="ECO:0007669"/>
    <property type="project" value="InterPro"/>
</dbReference>
<evidence type="ECO:0000256" key="3">
    <source>
        <dbReference type="ARBA" id="ARBA00022490"/>
    </source>
</evidence>
<dbReference type="EMBL" id="KC740746">
    <property type="protein sequence ID" value="AGM32570.1"/>
    <property type="molecule type" value="mRNA"/>
</dbReference>
<dbReference type="InterPro" id="IPR017383">
    <property type="entry name" value="ARPC1"/>
</dbReference>
<dbReference type="InterPro" id="IPR036322">
    <property type="entry name" value="WD40_repeat_dom_sf"/>
</dbReference>
<comment type="similarity">
    <text evidence="2">Belongs to the WD repeat ARPC1 family.</text>
</comment>
<keyword evidence="7" id="KW-0206">Cytoskeleton</keyword>
<dbReference type="SUPFAM" id="SSF50978">
    <property type="entry name" value="WD40 repeat-like"/>
    <property type="match status" value="1"/>
</dbReference>
<dbReference type="Gene3D" id="2.130.10.10">
    <property type="entry name" value="YVTN repeat-like/Quinoprotein amine dehydrogenase"/>
    <property type="match status" value="1"/>
</dbReference>
<sequence length="304" mass="34465">MSYVIDVCDSPISAHAWSPDASQVALCPNNNELRIYSVTGKTLNFIESFVDHTQIIMSIDWHPVTNRIITCSSDRNAFVYLPVESGGKKTWKPQLVVLKLTRAAVYIRWSPDGKTFLVGTGHQKIRYCSFKEDHNFWLSKDLQLKSPTQLNIKYTPDGKNFIVASTNRNFYYCALEEDDWVPAKKEKSGDKKGKKKLSPILKAFPSQGPVTACAVTPDGSWFVYTSQDSYIRFIKKEELLDDKARTRAYNIQGLPLIALEFVNDHALVGVGYDCQPRVFLLNGDEWDDLGFCDKEEVKDSAETK</sequence>
<comment type="subcellular location">
    <subcellularLocation>
        <location evidence="1">Cytoplasm</location>
        <location evidence="1">Cytoskeleton</location>
    </subcellularLocation>
</comment>
<dbReference type="InterPro" id="IPR001680">
    <property type="entry name" value="WD40_rpt"/>
</dbReference>
<dbReference type="AlphaFoldDB" id="R4UN51"/>
<dbReference type="GO" id="GO:0051015">
    <property type="term" value="F:actin filament binding"/>
    <property type="evidence" value="ECO:0007669"/>
    <property type="project" value="TreeGrafter"/>
</dbReference>
<evidence type="ECO:0000256" key="4">
    <source>
        <dbReference type="ARBA" id="ARBA00022574"/>
    </source>
</evidence>
<feature type="non-terminal residue" evidence="10">
    <location>
        <position position="304"/>
    </location>
</feature>
<evidence type="ECO:0000256" key="5">
    <source>
        <dbReference type="ARBA" id="ARBA00022737"/>
    </source>
</evidence>
<name>R4UN51_COPFO</name>
<evidence type="ECO:0000256" key="7">
    <source>
        <dbReference type="ARBA" id="ARBA00023212"/>
    </source>
</evidence>
<keyword evidence="3" id="KW-0963">Cytoplasm</keyword>
<proteinExistence type="evidence at transcript level"/>
<keyword evidence="4" id="KW-0853">WD repeat</keyword>
<evidence type="ECO:0000256" key="9">
    <source>
        <dbReference type="ARBA" id="ARBA00041789"/>
    </source>
</evidence>
<accession>R4UN51</accession>